<dbReference type="RefSeq" id="WP_343872897.1">
    <property type="nucleotide sequence ID" value="NZ_BAAAIX010000013.1"/>
</dbReference>
<dbReference type="SUPFAM" id="SSF55961">
    <property type="entry name" value="Bet v1-like"/>
    <property type="match status" value="1"/>
</dbReference>
<dbReference type="Pfam" id="PF10604">
    <property type="entry name" value="Polyketide_cyc2"/>
    <property type="match status" value="1"/>
</dbReference>
<name>A0ABW4RUG2_9ACTN</name>
<dbReference type="Gene3D" id="3.30.530.20">
    <property type="match status" value="1"/>
</dbReference>
<reference evidence="2" key="1">
    <citation type="journal article" date="2019" name="Int. J. Syst. Evol. Microbiol.">
        <title>The Global Catalogue of Microorganisms (GCM) 10K type strain sequencing project: providing services to taxonomists for standard genome sequencing and annotation.</title>
        <authorList>
            <consortium name="The Broad Institute Genomics Platform"/>
            <consortium name="The Broad Institute Genome Sequencing Center for Infectious Disease"/>
            <person name="Wu L."/>
            <person name="Ma J."/>
        </authorList>
    </citation>
    <scope>NUCLEOTIDE SEQUENCE [LARGE SCALE GENOMIC DNA]</scope>
    <source>
        <strain evidence="2">CAIM 431</strain>
    </source>
</reference>
<comment type="caution">
    <text evidence="1">The sequence shown here is derived from an EMBL/GenBank/DDBJ whole genome shotgun (WGS) entry which is preliminary data.</text>
</comment>
<organism evidence="1 2">
    <name type="scientific">Luteococcus peritonei</name>
    <dbReference type="NCBI Taxonomy" id="88874"/>
    <lineage>
        <taxon>Bacteria</taxon>
        <taxon>Bacillati</taxon>
        <taxon>Actinomycetota</taxon>
        <taxon>Actinomycetes</taxon>
        <taxon>Propionibacteriales</taxon>
        <taxon>Propionibacteriaceae</taxon>
        <taxon>Luteococcus</taxon>
    </lineage>
</organism>
<accession>A0ABW4RUG2</accession>
<evidence type="ECO:0000313" key="2">
    <source>
        <dbReference type="Proteomes" id="UP001597326"/>
    </source>
</evidence>
<dbReference type="EMBL" id="JBHUFZ010000016">
    <property type="protein sequence ID" value="MFD1889961.1"/>
    <property type="molecule type" value="Genomic_DNA"/>
</dbReference>
<proteinExistence type="predicted"/>
<evidence type="ECO:0000313" key="1">
    <source>
        <dbReference type="EMBL" id="MFD1889961.1"/>
    </source>
</evidence>
<protein>
    <submittedName>
        <fullName evidence="1">SRPBCC family protein</fullName>
    </submittedName>
</protein>
<gene>
    <name evidence="1" type="ORF">ACFSCS_07125</name>
</gene>
<dbReference type="InterPro" id="IPR019587">
    <property type="entry name" value="Polyketide_cyclase/dehydratase"/>
</dbReference>
<keyword evidence="2" id="KW-1185">Reference proteome</keyword>
<dbReference type="Proteomes" id="UP001597326">
    <property type="component" value="Unassembled WGS sequence"/>
</dbReference>
<dbReference type="InterPro" id="IPR023393">
    <property type="entry name" value="START-like_dom_sf"/>
</dbReference>
<sequence length="150" mass="16467">MQTVRTAQRVVKAPAAVIFDLLAHPARHQELDGSGTVEDTAFGPERLSLGDDFGMHMNKGARYTSRSTVVDFEEGRRIAWRTATSLGGRFLFGGQIWRYELTDRGDGTTLVKESFDLSNARPATLLDALAGKSAQKGMMSTLDNLAQRFS</sequence>